<keyword evidence="4" id="KW-1185">Reference proteome</keyword>
<dbReference type="GO" id="GO:0005739">
    <property type="term" value="C:mitochondrion"/>
    <property type="evidence" value="ECO:0007669"/>
    <property type="project" value="TreeGrafter"/>
</dbReference>
<sequence>MCPLLNQRHYSMKYDPSGLGDSEGVELTEARMSSWVEDAREIIIKVSDGPQIIVASSMGCWISSIIAKEHPEKFAGLLMLAPAFNFGEKYEKVLLSQLTPKLLKKYEDGGVVNLYAPDYGEFPLSLAQFEDMKQFNITKATDSMPVTCPVRIIHGIKDKDVPYMESLQLLPALQTPNVTLTYLKHAGHRLSDVTSLDVILDTVLKLASTLHPRENNS</sequence>
<dbReference type="EMBL" id="JAHLQT010011632">
    <property type="protein sequence ID" value="KAG7171772.1"/>
    <property type="molecule type" value="Genomic_DNA"/>
</dbReference>
<name>A0A8J5N206_HOMAM</name>
<dbReference type="AlphaFoldDB" id="A0A8J5N206"/>
<dbReference type="GO" id="GO:0008474">
    <property type="term" value="F:palmitoyl-(protein) hydrolase activity"/>
    <property type="evidence" value="ECO:0007669"/>
    <property type="project" value="TreeGrafter"/>
</dbReference>
<dbReference type="GO" id="GO:0004553">
    <property type="term" value="F:hydrolase activity, hydrolyzing O-glycosyl compounds"/>
    <property type="evidence" value="ECO:0007669"/>
    <property type="project" value="TreeGrafter"/>
</dbReference>
<dbReference type="InterPro" id="IPR052382">
    <property type="entry name" value="ABHD10_acyl-thioesterase"/>
</dbReference>
<dbReference type="InterPro" id="IPR029058">
    <property type="entry name" value="AB_hydrolase_fold"/>
</dbReference>
<dbReference type="InterPro" id="IPR022742">
    <property type="entry name" value="Hydrolase_4"/>
</dbReference>
<protein>
    <submittedName>
        <fullName evidence="3">Mycophenolic acid acyl-glucuronide esterase-like</fullName>
    </submittedName>
</protein>
<gene>
    <name evidence="3" type="primary">ABHD10-L</name>
    <name evidence="3" type="ORF">Hamer_G000683</name>
</gene>
<proteinExistence type="predicted"/>
<organism evidence="3 4">
    <name type="scientific">Homarus americanus</name>
    <name type="common">American lobster</name>
    <dbReference type="NCBI Taxonomy" id="6706"/>
    <lineage>
        <taxon>Eukaryota</taxon>
        <taxon>Metazoa</taxon>
        <taxon>Ecdysozoa</taxon>
        <taxon>Arthropoda</taxon>
        <taxon>Crustacea</taxon>
        <taxon>Multicrustacea</taxon>
        <taxon>Malacostraca</taxon>
        <taxon>Eumalacostraca</taxon>
        <taxon>Eucarida</taxon>
        <taxon>Decapoda</taxon>
        <taxon>Pleocyemata</taxon>
        <taxon>Astacidea</taxon>
        <taxon>Nephropoidea</taxon>
        <taxon>Nephropidae</taxon>
        <taxon>Homarus</taxon>
    </lineage>
</organism>
<comment type="caution">
    <text evidence="3">The sequence shown here is derived from an EMBL/GenBank/DDBJ whole genome shotgun (WGS) entry which is preliminary data.</text>
</comment>
<keyword evidence="1" id="KW-0378">Hydrolase</keyword>
<accession>A0A8J5N206</accession>
<evidence type="ECO:0000313" key="4">
    <source>
        <dbReference type="Proteomes" id="UP000747542"/>
    </source>
</evidence>
<dbReference type="PANTHER" id="PTHR16138:SF7">
    <property type="entry name" value="PALMITOYL-PROTEIN THIOESTERASE ABHD10, MITOCHONDRIAL"/>
    <property type="match status" value="1"/>
</dbReference>
<dbReference type="Proteomes" id="UP000747542">
    <property type="component" value="Unassembled WGS sequence"/>
</dbReference>
<dbReference type="Gene3D" id="3.40.50.1820">
    <property type="entry name" value="alpha/beta hydrolase"/>
    <property type="match status" value="1"/>
</dbReference>
<dbReference type="Pfam" id="PF12146">
    <property type="entry name" value="Hydrolase_4"/>
    <property type="match status" value="1"/>
</dbReference>
<reference evidence="3" key="1">
    <citation type="journal article" date="2021" name="Sci. Adv.">
        <title>The American lobster genome reveals insights on longevity, neural, and immune adaptations.</title>
        <authorList>
            <person name="Polinski J.M."/>
            <person name="Zimin A.V."/>
            <person name="Clark K.F."/>
            <person name="Kohn A.B."/>
            <person name="Sadowski N."/>
            <person name="Timp W."/>
            <person name="Ptitsyn A."/>
            <person name="Khanna P."/>
            <person name="Romanova D.Y."/>
            <person name="Williams P."/>
            <person name="Greenwood S.J."/>
            <person name="Moroz L.L."/>
            <person name="Walt D.R."/>
            <person name="Bodnar A.G."/>
        </authorList>
    </citation>
    <scope>NUCLEOTIDE SEQUENCE</scope>
    <source>
        <strain evidence="3">GMGI-L3</strain>
    </source>
</reference>
<dbReference type="SUPFAM" id="SSF53474">
    <property type="entry name" value="alpha/beta-Hydrolases"/>
    <property type="match status" value="1"/>
</dbReference>
<feature type="domain" description="Serine aminopeptidase S33" evidence="2">
    <location>
        <begin position="11"/>
        <end position="190"/>
    </location>
</feature>
<dbReference type="PANTHER" id="PTHR16138">
    <property type="entry name" value="MYCOPHENOLIC ACID ACYL-GLUCURONIDE ESTERASE, MITOCHONDRIAL"/>
    <property type="match status" value="1"/>
</dbReference>
<evidence type="ECO:0000259" key="2">
    <source>
        <dbReference type="Pfam" id="PF12146"/>
    </source>
</evidence>
<evidence type="ECO:0000256" key="1">
    <source>
        <dbReference type="ARBA" id="ARBA00022801"/>
    </source>
</evidence>
<evidence type="ECO:0000313" key="3">
    <source>
        <dbReference type="EMBL" id="KAG7171772.1"/>
    </source>
</evidence>